<dbReference type="OrthoDB" id="26525at2759"/>
<evidence type="ECO:0000313" key="3">
    <source>
        <dbReference type="Proteomes" id="UP000789595"/>
    </source>
</evidence>
<evidence type="ECO:0000313" key="2">
    <source>
        <dbReference type="EMBL" id="CAH0365597.1"/>
    </source>
</evidence>
<reference evidence="2" key="1">
    <citation type="submission" date="2021-11" db="EMBL/GenBank/DDBJ databases">
        <authorList>
            <consortium name="Genoscope - CEA"/>
            <person name="William W."/>
        </authorList>
    </citation>
    <scope>NUCLEOTIDE SEQUENCE</scope>
</reference>
<accession>A0A8J2SGE5</accession>
<organism evidence="2 3">
    <name type="scientific">Pelagomonas calceolata</name>
    <dbReference type="NCBI Taxonomy" id="35677"/>
    <lineage>
        <taxon>Eukaryota</taxon>
        <taxon>Sar</taxon>
        <taxon>Stramenopiles</taxon>
        <taxon>Ochrophyta</taxon>
        <taxon>Pelagophyceae</taxon>
        <taxon>Pelagomonadales</taxon>
        <taxon>Pelagomonadaceae</taxon>
        <taxon>Pelagomonas</taxon>
    </lineage>
</organism>
<proteinExistence type="predicted"/>
<feature type="compositionally biased region" description="Basic and acidic residues" evidence="1">
    <location>
        <begin position="1648"/>
        <end position="1665"/>
    </location>
</feature>
<dbReference type="Proteomes" id="UP000789595">
    <property type="component" value="Unassembled WGS sequence"/>
</dbReference>
<evidence type="ECO:0000256" key="1">
    <source>
        <dbReference type="SAM" id="MobiDB-lite"/>
    </source>
</evidence>
<name>A0A8J2SGE5_9STRA</name>
<dbReference type="EMBL" id="CAKKNE010000001">
    <property type="protein sequence ID" value="CAH0365597.1"/>
    <property type="molecule type" value="Genomic_DNA"/>
</dbReference>
<feature type="region of interest" description="Disordered" evidence="1">
    <location>
        <begin position="1646"/>
        <end position="1665"/>
    </location>
</feature>
<sequence>MDEITNTMNTDKEAATAEPQPAVRVRVVDATTRKTMNEQTEVVFVPCADSEPIKIKNKALEQLPARRYLVKATAPGYQQLNYLEGPINIYHDHLVVDQDGRPQREVVIQMERRVAAVWLSVSDCRDGKALPTASVQLLDEKENVCHVFDAPGSHDVAAVTSVTKTYALRLHLRGYVLHGPQSVTLERGKRIDLLMTARRTDVKVVCRDLRSGRRIDDVDIQLINEENEVLEGDTVDTDVEYRIVCRAEGFRQVTRIQKCTFPPKLFAGSTSPLEVRVDLEPVKSSIPLAPPRRAVWGWLALDQPSRSAPETETAQKKPKKKKTLEDWGTCTINVRAVDATYPKPIRLAGARVRVDGNVSGETDERGALQLKLRAPSSTETSVTVQVEKDSFISDATSVKIQASQAAQANIALRRTLVRVDVVHASSGKPVTGDVDFSLEPDDSRSPLPCVEAGDGLILSIKHDRATFDGVVAQRHRDESQTYYDVVGVDGSDLTLLKVRREDLSPTKDNIVVRELEIGENVACLYPHNGRYKLTCKAPGLRLSGPSVKTFSARDWTEKGPLQLTLRLEPSVARLRLACATEDGVPVSCLADVGGERLELSDDGSFSMIDVPLPRGKVQASLSLRVAAPQFIQVPPFETSLSCDRATEVIAYVRPCDVRLTAVAKGNILKKATLQLIRVDANGDDDEIRVVQPGSRVAVDVGAEYRVQASARGHRQVGLLKTFIATPETFLKQPGPVSLAVDMAPDVGAVDLAVLDVVGRPVRHARVTVTYERLPSLYLGHRRGVQELPLDGSDELDVDVTCDEAGYVQVSQQRVRVKAGRLRKTSIILRRSDIVLRAIDARTGATLRALEDLRLELKPVEEGKTLSFSGAGGEVFGPAQAVDLQKAYRVCVDARRFKLVEPIHAVSFAKADFGVLEDHKHLAPLLERARDAARRKARRSGVDADRAEEQLRLEIDARLAKVVDVRVEPLVGDLNVEVIDARTGLPVPDIALVLKTSNSEVDLGLQRGIIEDIPMSGGGAIVTAEILVKSCDRVQLEPTRFDLRAGETNDIQVFVRDADVVIHCVDQETGDALIPDACYLEGGTTLDASDRCRVVVERDYEVRCVVPRYRRLGSKRFRVTRDDFRTLTDVETPYQVVVHFEPCEADVDLRVEDAATGAVLSRAHVRIGPHSLGCTRGLESLRLPPSTRQVTWPVSAQQQGWVLVAPRDVELHATPQHDDDPRQITILMRRCEVLVRCVDAMSREPLDAHCLLEPANDTTPQPWRLDDADDACVVDVSDTERTGTIKSVGSDLYDVALDDGSEELRCAAEELKREDGTEPSSYLIEERVVVKRPHSYVVRASCDGHRQVTHLEEMTFAESDFAGLPVQAPLKLEVAMEAVAGVLDISVEDKRGAKIRTCEVWLDGVALGTQRGLIPINLPGGGKPHEARVDVSAPGYALVGPSRVTVFAGHTTPLKIRLVATRCLIRVEDARDGAPIECRVCLVRERPRPRFDALPAWIRVGDRVEARLQGDWVEGTLEGEDPYAVQFDDTTIHNFEQCDLRPVSTYDKVLADPDLDPAFDGAGKNWCDWRSMSPLAIDCAPASYRVLVQDPQGEFRQVSHYEPVEFDVDELVKYKAAAREHGNDSLARKLLGKKKRRPEKKSGWFSWSAKEEEVKPPPREDVSDGDKHAKVALVVVQVAPRVAAADFKVVDQSGKALKADVAIGGTNLGTRRGRVELDWCAIAPDAFLPPACAWRHAAGARADGSGVPCAVVATLDGYVQTSEDVIPFSSTGVTSFKVEMRKSTLRVQCYDAATNQKLTDVAVDLVPLDGQVGVRWTAGSSQQQRVAVGRAYRVVARGGRLRQTTPAVDEDVVFGRADWAQLSDDKPAELRVMLERRVATVEVKVLDASRQQETLLTHARCKVGATHFSQAEGWQQDVDLPCGRQAMREMPALCSLDDYLQLPPKRCDVFVGDAHNVNLVELRMRPLSVCLRASSCYDDKVIEGVKWRLRPVSPDLPLVPLEARLEQVLRLGQKYVLECSVDGWRPCASQVEVEADSLIARFEGIDPKEPLPLDIKFEASSVPVRLNSVRIENGNDPDARTCVVEVAGRRVPYGAVVDIPLPEDVDASQGCSLDVTASLPDQSLTFLPHQIKCFPGSGEVTHVDCVFKALYLCVTVVDTMDQELGDASYRLNGGPRVKSGSRVAAHLGECTVACEANGCRQTTFLEPLTLMEQDFISTNDGFERSIKVVCAPRMATVLVSVTDATTNEALHRASIEMRHADQIVWSSGGTPADRKGIRRAILDDVPGGGDDVELACVCSLEGYTQIQPLTCLIRAGSATDAPWTCELLMRKFYVSVDVVDSHGKRMEGAGVELRSSRDVVAYQPSDVKEQAPLPIQLDTSYSIYPIISSLKGAGGEYDFRDRWHAADAPIVFSRSDFEVLERRARESLKRSVMKSDDPRYPFLKRVCERPTWRALHAWIQVAGVKRQGFDVALPPLKLAVRACPGRCLVDLRVVDATGAPLSDAAIRMKTSEEWTTIQQGVQDIRVPGGGDLRKVHFDASLEGHLLDKEHACDLRATYDEDEPTLVLLKLFPLKLRIRVTDGLEPARGARITIMGGDGEETSLVNREGVGETSLTLDEALVVTASTAVTRHVTLRYSADDVRRSWANAPGAPVTCDLDLARANAHVTITVTDLDGKILEAAEVDFGGRRLTSGDVVEVPPLTELKGCFLSGYVLDAPSVGWRVPTDADEVALCVKMRPTLVTSRLVDARSGTIVDTPADVTLTSQDGTTISGQVGDALHITCDVPYDIRVTSSTDLKQVSHRDGVTFTPQESLLDIRVDVPSRLVVDVRDADTNAPLLDAVLSLNGTIVSRGAVDGFERCTSLDVEATLSSYIQLTPTKVALDPSRKTSLVVTMRACRVMVDVQDVADARIRVDDRQIDDWRVEPGREYTIEVVAEGREVYREKVRFGAALFIDGPFTHLVELNAAAVQVDVSVVDATGTSLNDAEVVLGEMEVGRDRGLTEVPLPSSRNIDVACRLPGFVLMKPRSLTIKRGETTTCRLTMRPSMVTHSLEGASVELIGVDGVVALPGIVQVGQTYTLYSNTHNVEARSITFKDGDWDSLRNDEALEVKVGVAASSEGIVQEESDLVDVSVTVVDIDGGELPNASVSLGSTMIGTSRKGRVGRGAVPVRATCPGYALVGPRSYAGEAHLRLMMRRARVRCRALVDGAELTGARVLFDNDARDCMEPDQSYAVTVALEDDDYRISGAVARWPGGSRSWNNAYVTIALPHDAWAEKSEVQFDLNLVATTADLMVDIREESTGFPVADASFTVAIGDDVSTFTDARGVLRVAVPSKRVDAVLECDASGCAAWSRKLSLRAGSRTEVEIQLRRLEGDDASSYETRSLRPTTERTLDDVWAASRRCLAEAQSETRPAMIRADLDRYVLLRPKTVDLSYSNTVQPLTVCMRRCNLRGRCYDVRDGSLLDAAVEIEARDPERGPASHGDVVLNASYALRSNKEGWRQVTSLGPVTPLARHFSDGDAKKPLDVFIGLEPTHINLRVRVEPADATVTVQGLSVKSGPSTLKVEDLKSRWVKHGDSLALPLKVEASKDGYVSHTTTIYARAMPHRTDINIKMRPAQICIRCVSTEGIVIEDAIDVVVENERHSLKFGGMDESVFGAWVATQKKVNRRDRSPALQALLEHEADVRSELFAAGKAASSARVLEVFTTRGGADGARLAAQAGRSSRGGVVVGASYTIRATHADYLSDVMERRFDSNAFTGNGPLIVDVPLVPVYCDVVLRVIDASTGNDITDGDASIHGIRLGERRTARLRLFEHSREPLDADVVVTHKTYAQVQSTYEQLRPGPVLTYTVRMRPTRVLVTPTHGNEPVPLARCSLVTEDKVLDANGPVLIELNVAYRVRVEHASLIKIGDDLVTFRKEQFLDDELYTLNVEMADRGASVAIEVVDETTGDAIDGHVKLSGVEVGSSVDDVTWRRCFPVRATCIHPSMSLVKATLRVERGADTTEDEVKASSEGALVPSYTPKADEGATLILKLRSLQFRVTCTHAADSSFVFDDASLTIAPRDATISTSLKVEKQANGWLVSQLPPCAHGYSVWCAVGGAAQNKACVVTLDELLRAPRGEVFETMVTMEPIDGDINLNVSDGEGSDVALGAHRVGGWRGAIRLIGVSTGSLEVDSNADALVGECRVRAGASQHVALRRRRTTVDVVAKCDGAVLEDVRCSLRDQDGTMLDLPGAVVVSTQMGTRDGADVLLDGGARVKVPNHLIEGDRRVKVPRRYYTLEVSRSGYRQVSQRDVQFAFTADQFVNGKHLLEVEMERCGAELSFDVVDSWGKPLEGVALAVDGAPVLDGRCGVETGVEEVSVVATKEGYVQLTPVATRMSGRDTRVRVALGSYRLHAAVVDADGKPVNECDVDVYLNDQCMQRLGRFRRNVFVAPSLEKFAFRASLEGWHTAEENVDARLIAQHSSRTQAFTSVKFGAAFASNERTYSQRMYLADRSRLPENYPRQSPRETACRRLKCWDEMRAFFAWRLNTDLVPQATPEVGRHGAVVLVVEKDAPVAPEVTSVEEDAPEKTARFHVVNVRTNNALPDAQLVVDGSRQAQGIVASSSDSVEVRCELEGYVQLGETTHSLDTGTNADMAAFALDSVELRMRPRDVRLCIIGEDEAPVEGVSVVLTPGDISVTHDSVLVLSGEVYKVTCATPGWVCGSDTLEVSTEAFRASEAVLVRELRVERARVAVDVEVIDVATGEMIPDVSVTIGGVAIEHGSLPYDATQGDQSIEVAFAEESWIVLRPITVNLEDTTSIRVECRRCSCIVSVVEQYTSKTLESARVTCGDVEYEAGSVFEVKPGSYPLSITLEGAETIQEYTLDASPEAFSSLEDDQPMILTVEMRATHSLLDLRVEDENGQLLDDATIFLDGEAHTPGLVRKPFADDDEKTFSVYASKPGYAFAGPSSFSVSRAKIGMTRQLVVRMRPALVRCTVVDEDGSALDAVVRLTPPSGPEVNDVVDVDTVYKVDCTLRKYHRSGIRCDYGTVSREGDAFCIQFTDADFMRSSAPLEVEVTMEPARCVIDLSLVEETSTESVLDTILVDIGQRGFSTDRRWSASLSELPERLSIAIRATKHVLVGPTVVTAVEDVVAQTLCVRPALVEALVYDEDHQQVEGADVWLKPLDDVHAASLVVLEAGVQKQCLVELGREYAVTCRKERFHTNCATFKATADQLRALAPGSCLRLEIEARRTQYKSVDVQVRGLYDVGSGEKDPATLASVSINDVDLGPTRGLRDVAAADTTLSTSCRLRGWAQLPPYAVPVVEDVTPINLEMVPALIRAVADVEVECWLETEGDTIQVPTIGWTRVQVGMEYTLRARAPGMRLASSKSVTFTREQFWEASRQMEAPPSSSSPVVVSLDLVLEPSTCQVELEVNNDDCSLTLERSGLPDLSLQRGSQVVEGLPSSSVSSTLRASLKGHAQLKPLGPITLVAAQRHAVSIEMRPATVLCKCIDARTGAELVHARVRYEGGGDVRYGGRRSPVVVDPAHYRGCIIEERVGDAYRILRDDGESVIVDADRLRGSSPEWTALEQGPPLNYVYEVNQHVWNGKRHGTIASIKDTTYRVEFEDGAADVDASRLRPLNYDFRRHLPPGLRCEVRTGGSYQITAELKGWRQLDYTSPHVFENEAFVALGGPVKPDIQEWDASVVTPLSTSSKSLWTRFLKPDLGRALRTWHLGAEATREARAQDGKLIAPPLRLAMRLVPGVGSVDLSVTCDHVDVDADISLIPVQESKADPSIVLGERRGIINNLEVAGAGEPALYKVRAKKFGYRVMEPSTISLKAGACTAVSVQLARCLANVNLNVSGKPFVGDAIVRVVSNEVVLASVEARDGKCAVPVDPRVASKLVVDADRHEQISALNNVTWAPSDFEKGVTVDIALRAIAVTLDVSVVDAASRKELPAADVRVGGIDLGKRRGFVELSDLSQTGLVRMAASLQGYHMLPPYNVELLPGSIVNVALRLRRFEVVLNAAKRKHGSLQKLASAEVALYHNGEKVMNKDGVYGIEPNQSYAIIARAEGHRQASLTDSIIFSPQHFDDGLGDRLELTVELESELFEALVRVVDDETGAPLDGAIIQLDGFETSGPSPPTGWRRIGKKLEGVAGPAAFLPCVAAAPRRVQTSTARVELRNDGVVPCTTLRLRRASIAVRVLDDEGRAVQDPVVQVGLSSKAPEEVSTPRVGTMALDRRRPAPQYVRPRNEVLVVLDHFYDVRVVHEQMRQRDLLDPQRFEVMDFGRRSGDAALSIRMEPYRCAVDLKVVDAFGDDLPRARVRLGDHDLGTRRGVLDLGPNGAVSSPEEE</sequence>
<gene>
    <name evidence="2" type="ORF">PECAL_1P20440</name>
</gene>
<protein>
    <submittedName>
        <fullName evidence="2">Uncharacterized protein</fullName>
    </submittedName>
</protein>
<comment type="caution">
    <text evidence="2">The sequence shown here is derived from an EMBL/GenBank/DDBJ whole genome shotgun (WGS) entry which is preliminary data.</text>
</comment>
<keyword evidence="3" id="KW-1185">Reference proteome</keyword>